<evidence type="ECO:0000313" key="3">
    <source>
        <dbReference type="Proteomes" id="UP001485043"/>
    </source>
</evidence>
<reference evidence="2 3" key="1">
    <citation type="journal article" date="2024" name="Nat. Commun.">
        <title>Phylogenomics reveals the evolutionary origins of lichenization in chlorophyte algae.</title>
        <authorList>
            <person name="Puginier C."/>
            <person name="Libourel C."/>
            <person name="Otte J."/>
            <person name="Skaloud P."/>
            <person name="Haon M."/>
            <person name="Grisel S."/>
            <person name="Petersen M."/>
            <person name="Berrin J.G."/>
            <person name="Delaux P.M."/>
            <person name="Dal Grande F."/>
            <person name="Keller J."/>
        </authorList>
    </citation>
    <scope>NUCLEOTIDE SEQUENCE [LARGE SCALE GENOMIC DNA]</scope>
    <source>
        <strain evidence="2 3">SAG 2523</strain>
    </source>
</reference>
<gene>
    <name evidence="2" type="ORF">WJX84_011319</name>
</gene>
<dbReference type="Proteomes" id="UP001485043">
    <property type="component" value="Unassembled WGS sequence"/>
</dbReference>
<dbReference type="AlphaFoldDB" id="A0AAW1T2P7"/>
<feature type="region of interest" description="Disordered" evidence="1">
    <location>
        <begin position="1"/>
        <end position="50"/>
    </location>
</feature>
<sequence>MDFPDPAHSHSSTLLDSVPEPYTQASQPGKPPGWSRPSNPAMQHLMPPAVGPTFAGLPPALLKQLQVGRDLLQGHLPDPYSLYFLPTDPGWWGPPGVPPPYYHPGPPPGLSEPPYLPPHHQFPIDARLPSNSSSQSCTGPFPATYVEARADLPRPVTRALTRSREHDVAVSKHRPPGAGEAPPRDISRRRLYWSGDAPGPDPDAASLPSALSQGLSMGCPEIPRILQQLSHPAFSAELPLEAGPGALTAAPPDWPSRPHTLDHPDDMAGHQEPWAPDSQDPGVVSGFLSLLSSDQPTPRAHPPVDQGQPALSCEALPSCFSVPFNFAPLPGSASPCLAHLQRPGLSAWHPQTGQAGESGHPSGPPLHMSEAPYQGYQDLPLDPSMQGTLGPPVLAHPSFNPWAGDLPEGLPLQPGLPHPELLPGPTIRPMVSAQPPSKKRQQRDSGTAVDEEAPSGEELMATPSPLSSGLNGQHSQEGAPGGSYTQTGKLATSSGQLSGQLSPVAFASHPSSMPEGPTMPLMPQSPLSAMLSSPTFRMTPLMQPEPTHAAPHGAFPGHAEQPSLQAGSLQNKVKPPDGAPVPPTAAFAGTPGMEPSWLPPAPELLHTGAIHADPSTLMTRWVECPAGEMGQVSQGSQEQHSSASMHAPERATSLGIPQGSQRHGSSPARGGPAEGGCTGVGPRYTFLPGVDQETMQARADPPGHDSPRVLPAAEQPLLPSSAPAGTAELAHAGSGLDSTPTTCFSECPFLPEGVSQRLQDSPRGVSLPILPPASDIPTYPFRPGGGMYPAVPLELLGTLSLPRDYPRHPPHAPLTQTTSHMDDEMDGVQHC</sequence>
<feature type="compositionally biased region" description="Basic and acidic residues" evidence="1">
    <location>
        <begin position="259"/>
        <end position="269"/>
    </location>
</feature>
<feature type="region of interest" description="Disordered" evidence="1">
    <location>
        <begin position="160"/>
        <end position="212"/>
    </location>
</feature>
<feature type="compositionally biased region" description="Polar residues" evidence="1">
    <location>
        <begin position="464"/>
        <end position="476"/>
    </location>
</feature>
<feature type="region of interest" description="Disordered" evidence="1">
    <location>
        <begin position="405"/>
        <end position="519"/>
    </location>
</feature>
<feature type="region of interest" description="Disordered" evidence="1">
    <location>
        <begin position="804"/>
        <end position="831"/>
    </location>
</feature>
<evidence type="ECO:0000313" key="2">
    <source>
        <dbReference type="EMBL" id="KAK9863800.1"/>
    </source>
</evidence>
<comment type="caution">
    <text evidence="2">The sequence shown here is derived from an EMBL/GenBank/DDBJ whole genome shotgun (WGS) entry which is preliminary data.</text>
</comment>
<feature type="compositionally biased region" description="Polar residues" evidence="1">
    <location>
        <begin position="483"/>
        <end position="501"/>
    </location>
</feature>
<dbReference type="EMBL" id="JALJOV010000428">
    <property type="protein sequence ID" value="KAK9863800.1"/>
    <property type="molecule type" value="Genomic_DNA"/>
</dbReference>
<accession>A0AAW1T2P7</accession>
<feature type="compositionally biased region" description="Polar residues" evidence="1">
    <location>
        <begin position="631"/>
        <end position="644"/>
    </location>
</feature>
<feature type="region of interest" description="Disordered" evidence="1">
    <location>
        <begin position="347"/>
        <end position="392"/>
    </location>
</feature>
<feature type="region of interest" description="Disordered" evidence="1">
    <location>
        <begin position="629"/>
        <end position="687"/>
    </location>
</feature>
<keyword evidence="3" id="KW-1185">Reference proteome</keyword>
<proteinExistence type="predicted"/>
<feature type="region of interest" description="Disordered" evidence="1">
    <location>
        <begin position="716"/>
        <end position="737"/>
    </location>
</feature>
<feature type="region of interest" description="Disordered" evidence="1">
    <location>
        <begin position="550"/>
        <end position="576"/>
    </location>
</feature>
<evidence type="ECO:0000256" key="1">
    <source>
        <dbReference type="SAM" id="MobiDB-lite"/>
    </source>
</evidence>
<feature type="region of interest" description="Disordered" evidence="1">
    <location>
        <begin position="243"/>
        <end position="307"/>
    </location>
</feature>
<protein>
    <submittedName>
        <fullName evidence="2">Uncharacterized protein</fullName>
    </submittedName>
</protein>
<feature type="compositionally biased region" description="Low complexity" evidence="1">
    <location>
        <begin position="550"/>
        <end position="559"/>
    </location>
</feature>
<name>A0AAW1T2P7_9CHLO</name>
<feature type="compositionally biased region" description="Polar residues" evidence="1">
    <location>
        <begin position="562"/>
        <end position="571"/>
    </location>
</feature>
<organism evidence="2 3">
    <name type="scientific">Apatococcus fuscideae</name>
    <dbReference type="NCBI Taxonomy" id="2026836"/>
    <lineage>
        <taxon>Eukaryota</taxon>
        <taxon>Viridiplantae</taxon>
        <taxon>Chlorophyta</taxon>
        <taxon>core chlorophytes</taxon>
        <taxon>Trebouxiophyceae</taxon>
        <taxon>Chlorellales</taxon>
        <taxon>Chlorellaceae</taxon>
        <taxon>Apatococcus</taxon>
    </lineage>
</organism>